<keyword evidence="2" id="KW-1185">Reference proteome</keyword>
<protein>
    <submittedName>
        <fullName evidence="1">Uncharacterized protein</fullName>
    </submittedName>
</protein>
<reference evidence="1" key="1">
    <citation type="submission" date="2022-04" db="EMBL/GenBank/DDBJ databases">
        <title>Genome of the entomopathogenic fungus Entomophthora muscae.</title>
        <authorList>
            <person name="Elya C."/>
            <person name="Lovett B.R."/>
            <person name="Lee E."/>
            <person name="Macias A.M."/>
            <person name="Hajek A.E."/>
            <person name="De Bivort B.L."/>
            <person name="Kasson M.T."/>
            <person name="De Fine Licht H.H."/>
            <person name="Stajich J.E."/>
        </authorList>
    </citation>
    <scope>NUCLEOTIDE SEQUENCE</scope>
    <source>
        <strain evidence="1">Berkeley</strain>
    </source>
</reference>
<gene>
    <name evidence="1" type="ORF">DSO57_1009405</name>
</gene>
<organism evidence="1 2">
    <name type="scientific">Entomophthora muscae</name>
    <dbReference type="NCBI Taxonomy" id="34485"/>
    <lineage>
        <taxon>Eukaryota</taxon>
        <taxon>Fungi</taxon>
        <taxon>Fungi incertae sedis</taxon>
        <taxon>Zoopagomycota</taxon>
        <taxon>Entomophthoromycotina</taxon>
        <taxon>Entomophthoromycetes</taxon>
        <taxon>Entomophthorales</taxon>
        <taxon>Entomophthoraceae</taxon>
        <taxon>Entomophthora</taxon>
    </lineage>
</organism>
<name>A0ACC2U4V8_9FUNG</name>
<proteinExistence type="predicted"/>
<evidence type="ECO:0000313" key="2">
    <source>
        <dbReference type="Proteomes" id="UP001165960"/>
    </source>
</evidence>
<dbReference type="Proteomes" id="UP001165960">
    <property type="component" value="Unassembled WGS sequence"/>
</dbReference>
<accession>A0ACC2U4V8</accession>
<sequence>MINDLDELVLTSLAACCAPALGVYRVGHVRLSFDRLNSYLSFYINSSKAVKLFKHTKKNVVQTVLQLRDSNFTPEDDIVAYFTLVFSQPDARLQALPAHLTAVIGSPCSELFSYFSAANVKTHIIRYPKSVSCGSDFMHTQIFEALLPSGIDTVLSLLFWICVMTGSTPAR</sequence>
<dbReference type="EMBL" id="QTSX02001450">
    <property type="protein sequence ID" value="KAJ9081949.1"/>
    <property type="molecule type" value="Genomic_DNA"/>
</dbReference>
<evidence type="ECO:0000313" key="1">
    <source>
        <dbReference type="EMBL" id="KAJ9081949.1"/>
    </source>
</evidence>
<comment type="caution">
    <text evidence="1">The sequence shown here is derived from an EMBL/GenBank/DDBJ whole genome shotgun (WGS) entry which is preliminary data.</text>
</comment>